<reference evidence="10" key="1">
    <citation type="submission" date="2020-04" db="EMBL/GenBank/DDBJ databases">
        <authorList>
            <person name="Neveu A P."/>
        </authorList>
    </citation>
    <scope>NUCLEOTIDE SEQUENCE</scope>
    <source>
        <tissue evidence="10">Whole embryo</tissue>
    </source>
</reference>
<accession>A0A6F9DUK6</accession>
<dbReference type="PROSITE" id="PS50252">
    <property type="entry name" value="TBOX_3"/>
    <property type="match status" value="1"/>
</dbReference>
<sequence length="431" mass="48104">MGSSRSGDTSQSWYSGSLESDHFVSEYLPGLGNDGAIVPVDASHPPDFHQLLARRTQGGGRASSPIDPNLRVELCDRELWEQFSRVGTEMIVTKSGRRMFPGYRVKLSGLDPNTKYCLLMDIVNVDQHRYKFQQGEWMVAGRGEPHSPQRLFLHPGSPASGEKWMDDVVSFNKIKLTNSNVSKAADKIVLNSMHRYQPRVHIIRTDDVTNLPSEMFSTFAFPQTVFITVTAYQNGEVTKLKIDNNPFAKGFRENGGRAGSKNLNSTRNTTPKSGRNNSNIAGSSSSKEENPKRARAVYETLHSMEERKQPQPDHKPDQLRNWMTSLESPFPNLGSFPMLYPNVFHPTPFTTLPNPFYPPAHHVTYNYPNVTRNVTSQNIVSSSPSVTSLSKSNDSVYSMLHATAQKTIESCQSKAHSCVNAGSFPNPMFLC</sequence>
<dbReference type="FunFam" id="2.60.40.820:FF:000010">
    <property type="entry name" value="T-box transcription factor TBX6"/>
    <property type="match status" value="1"/>
</dbReference>
<evidence type="ECO:0000256" key="8">
    <source>
        <dbReference type="SAM" id="MobiDB-lite"/>
    </source>
</evidence>
<keyword evidence="5" id="KW-0804">Transcription</keyword>
<dbReference type="GO" id="GO:0005634">
    <property type="term" value="C:nucleus"/>
    <property type="evidence" value="ECO:0007669"/>
    <property type="project" value="UniProtKB-SubCell"/>
</dbReference>
<feature type="domain" description="T-box" evidence="9">
    <location>
        <begin position="74"/>
        <end position="253"/>
    </location>
</feature>
<evidence type="ECO:0000256" key="7">
    <source>
        <dbReference type="PROSITE-ProRule" id="PRU00201"/>
    </source>
</evidence>
<evidence type="ECO:0000256" key="4">
    <source>
        <dbReference type="ARBA" id="ARBA00023125"/>
    </source>
</evidence>
<dbReference type="SMART" id="SM00425">
    <property type="entry name" value="TBOX"/>
    <property type="match status" value="1"/>
</dbReference>
<dbReference type="PRINTS" id="PR00937">
    <property type="entry name" value="TBOX"/>
</dbReference>
<proteinExistence type="evidence at transcript level"/>
<feature type="region of interest" description="Disordered" evidence="8">
    <location>
        <begin position="246"/>
        <end position="293"/>
    </location>
</feature>
<dbReference type="GO" id="GO:0000981">
    <property type="term" value="F:DNA-binding transcription factor activity, RNA polymerase II-specific"/>
    <property type="evidence" value="ECO:0007669"/>
    <property type="project" value="TreeGrafter"/>
</dbReference>
<dbReference type="AlphaFoldDB" id="A0A6F9DUK6"/>
<dbReference type="GO" id="GO:0045893">
    <property type="term" value="P:positive regulation of DNA-templated transcription"/>
    <property type="evidence" value="ECO:0007669"/>
    <property type="project" value="InterPro"/>
</dbReference>
<dbReference type="InterPro" id="IPR001699">
    <property type="entry name" value="TF_T-box"/>
</dbReference>
<dbReference type="InterPro" id="IPR002070">
    <property type="entry name" value="TF_Brachyury"/>
</dbReference>
<evidence type="ECO:0000256" key="5">
    <source>
        <dbReference type="ARBA" id="ARBA00023163"/>
    </source>
</evidence>
<dbReference type="PANTHER" id="PTHR11267">
    <property type="entry name" value="T-BOX PROTEIN-RELATED"/>
    <property type="match status" value="1"/>
</dbReference>
<keyword evidence="4 7" id="KW-0238">DNA-binding</keyword>
<dbReference type="InterPro" id="IPR036960">
    <property type="entry name" value="T-box_sf"/>
</dbReference>
<dbReference type="PRINTS" id="PR00938">
    <property type="entry name" value="BRACHYURY"/>
</dbReference>
<dbReference type="InterPro" id="IPR046360">
    <property type="entry name" value="T-box_DNA-bd"/>
</dbReference>
<dbReference type="GO" id="GO:0000785">
    <property type="term" value="C:chromatin"/>
    <property type="evidence" value="ECO:0007669"/>
    <property type="project" value="TreeGrafter"/>
</dbReference>
<feature type="compositionally biased region" description="Polar residues" evidence="8">
    <location>
        <begin position="261"/>
        <end position="285"/>
    </location>
</feature>
<organism evidence="10">
    <name type="scientific">Phallusia mammillata</name>
    <dbReference type="NCBI Taxonomy" id="59560"/>
    <lineage>
        <taxon>Eukaryota</taxon>
        <taxon>Metazoa</taxon>
        <taxon>Chordata</taxon>
        <taxon>Tunicata</taxon>
        <taxon>Ascidiacea</taxon>
        <taxon>Phlebobranchia</taxon>
        <taxon>Ascidiidae</taxon>
        <taxon>Phallusia</taxon>
    </lineage>
</organism>
<dbReference type="SUPFAM" id="SSF49417">
    <property type="entry name" value="p53-like transcription factors"/>
    <property type="match status" value="1"/>
</dbReference>
<dbReference type="EMBL" id="LR790999">
    <property type="protein sequence ID" value="CAB3266861.1"/>
    <property type="molecule type" value="mRNA"/>
</dbReference>
<evidence type="ECO:0000259" key="9">
    <source>
        <dbReference type="PROSITE" id="PS50252"/>
    </source>
</evidence>
<dbReference type="Gene3D" id="2.60.40.820">
    <property type="entry name" value="Transcription factor, T-box"/>
    <property type="match status" value="1"/>
</dbReference>
<dbReference type="InterPro" id="IPR008967">
    <property type="entry name" value="p53-like_TF_DNA-bd_sf"/>
</dbReference>
<evidence type="ECO:0000256" key="6">
    <source>
        <dbReference type="ARBA" id="ARBA00023242"/>
    </source>
</evidence>
<dbReference type="Pfam" id="PF00907">
    <property type="entry name" value="T-box"/>
    <property type="match status" value="1"/>
</dbReference>
<dbReference type="PANTHER" id="PTHR11267:SF204">
    <property type="entry name" value="SPADETAIL"/>
    <property type="match status" value="1"/>
</dbReference>
<evidence type="ECO:0000256" key="1">
    <source>
        <dbReference type="ARBA" id="ARBA00004123"/>
    </source>
</evidence>
<gene>
    <name evidence="10" type="primary">Tbx6-r.a</name>
</gene>
<evidence type="ECO:0000313" key="10">
    <source>
        <dbReference type="EMBL" id="CAB3266861.1"/>
    </source>
</evidence>
<evidence type="ECO:0000256" key="2">
    <source>
        <dbReference type="ARBA" id="ARBA00022473"/>
    </source>
</evidence>
<evidence type="ECO:0000256" key="3">
    <source>
        <dbReference type="ARBA" id="ARBA00023015"/>
    </source>
</evidence>
<dbReference type="GO" id="GO:0000978">
    <property type="term" value="F:RNA polymerase II cis-regulatory region sequence-specific DNA binding"/>
    <property type="evidence" value="ECO:0007669"/>
    <property type="project" value="InterPro"/>
</dbReference>
<protein>
    <submittedName>
        <fullName evidence="10">T-box transcription factor Tbx6a</fullName>
    </submittedName>
</protein>
<feature type="DNA-binding region" description="T-box" evidence="7">
    <location>
        <begin position="79"/>
        <end position="253"/>
    </location>
</feature>
<dbReference type="GO" id="GO:0001708">
    <property type="term" value="P:cell fate specification"/>
    <property type="evidence" value="ECO:0007669"/>
    <property type="project" value="TreeGrafter"/>
</dbReference>
<keyword evidence="6 7" id="KW-0539">Nucleus</keyword>
<dbReference type="PROSITE" id="PS01283">
    <property type="entry name" value="TBOX_1"/>
    <property type="match status" value="1"/>
</dbReference>
<comment type="subcellular location">
    <subcellularLocation>
        <location evidence="1 7">Nucleus</location>
    </subcellularLocation>
</comment>
<dbReference type="InterPro" id="IPR018186">
    <property type="entry name" value="TF_T-box_CS"/>
</dbReference>
<keyword evidence="3" id="KW-0805">Transcription regulation</keyword>
<keyword evidence="2" id="KW-0217">Developmental protein</keyword>
<name>A0A6F9DUK6_9ASCI</name>